<sequence>MKKKAIIVLCLALVFTLIGCGNNAQSSDEHNAEYEEGYTAGYEAGYHDGEEQATGNEKHFARFSGSFTATVEQILPDYYALPGKTVAVVHFFQDRPFLLHFQKDLTGELIEGTAYVFEFETFEVELPDDEENPNISDYMYSINVTSYRVAEDDELGLEGKMPTVEIVSK</sequence>
<dbReference type="PROSITE" id="PS51257">
    <property type="entry name" value="PROKAR_LIPOPROTEIN"/>
    <property type="match status" value="1"/>
</dbReference>
<dbReference type="Proteomes" id="UP000251281">
    <property type="component" value="Unassembled WGS sequence"/>
</dbReference>
<dbReference type="EMBL" id="NOUV01000005">
    <property type="protein sequence ID" value="PDX87703.1"/>
    <property type="molecule type" value="Genomic_DNA"/>
</dbReference>
<dbReference type="OrthoDB" id="1860254at2"/>
<reference evidence="3 5" key="2">
    <citation type="submission" date="2018-02" db="EMBL/GenBank/DDBJ databases">
        <title>Complete genome sequencing of Faecalibacterium prausnitzii strains isolated from the human gut.</title>
        <authorList>
            <person name="Fitzgerald B.C."/>
            <person name="Shkoporov A.N."/>
            <person name="Ross P.R."/>
            <person name="Hill C."/>
        </authorList>
    </citation>
    <scope>NUCLEOTIDE SEQUENCE [LARGE SCALE GENOMIC DNA]</scope>
    <source>
        <strain evidence="3 5">APC923/51-1</strain>
    </source>
</reference>
<dbReference type="Proteomes" id="UP000220904">
    <property type="component" value="Unassembled WGS sequence"/>
</dbReference>
<feature type="chain" id="PRO_5036315543" description="Lipoprotein" evidence="1">
    <location>
        <begin position="27"/>
        <end position="169"/>
    </location>
</feature>
<protein>
    <recommendedName>
        <fullName evidence="6">Lipoprotein</fullName>
    </recommendedName>
</protein>
<accession>A0A2A7B8I8</accession>
<evidence type="ECO:0000313" key="4">
    <source>
        <dbReference type="Proteomes" id="UP000220904"/>
    </source>
</evidence>
<evidence type="ECO:0000313" key="5">
    <source>
        <dbReference type="Proteomes" id="UP000251281"/>
    </source>
</evidence>
<evidence type="ECO:0008006" key="6">
    <source>
        <dbReference type="Google" id="ProtNLM"/>
    </source>
</evidence>
<keyword evidence="1" id="KW-0732">Signal</keyword>
<organism evidence="2 4">
    <name type="scientific">Faecalibacterium prausnitzii</name>
    <dbReference type="NCBI Taxonomy" id="853"/>
    <lineage>
        <taxon>Bacteria</taxon>
        <taxon>Bacillati</taxon>
        <taxon>Bacillota</taxon>
        <taxon>Clostridia</taxon>
        <taxon>Eubacteriales</taxon>
        <taxon>Oscillospiraceae</taxon>
        <taxon>Faecalibacterium</taxon>
    </lineage>
</organism>
<evidence type="ECO:0000256" key="1">
    <source>
        <dbReference type="SAM" id="SignalP"/>
    </source>
</evidence>
<name>A0A2A7B8I8_9FIRM</name>
<evidence type="ECO:0000313" key="3">
    <source>
        <dbReference type="EMBL" id="RAW58042.1"/>
    </source>
</evidence>
<reference evidence="2 4" key="1">
    <citation type="journal article" date="2017" name="Front. Microbiol.">
        <title>New Insights into the Diversity of the Genus Faecalibacterium.</title>
        <authorList>
            <person name="Benevides L."/>
            <person name="Burman S."/>
            <person name="Martin R."/>
            <person name="Robert V."/>
            <person name="Thomas M."/>
            <person name="Miquel S."/>
            <person name="Chain F."/>
            <person name="Sokol H."/>
            <person name="Bermudez-Humaran L.G."/>
            <person name="Morrison M."/>
            <person name="Langella P."/>
            <person name="Azevedo V.A."/>
            <person name="Chatel J.M."/>
            <person name="Soares S."/>
        </authorList>
    </citation>
    <scope>NUCLEOTIDE SEQUENCE [LARGE SCALE GENOMIC DNA]</scope>
    <source>
        <strain evidence="2 4">AHMP21</strain>
    </source>
</reference>
<proteinExistence type="predicted"/>
<feature type="signal peptide" evidence="1">
    <location>
        <begin position="1"/>
        <end position="26"/>
    </location>
</feature>
<dbReference type="AlphaFoldDB" id="A0A2A7B8I8"/>
<gene>
    <name evidence="3" type="ORF">C4N24_07090</name>
    <name evidence="2" type="ORF">CHR60_01330</name>
</gene>
<dbReference type="RefSeq" id="WP_097791373.1">
    <property type="nucleotide sequence ID" value="NZ_JAHQYW010000006.1"/>
</dbReference>
<comment type="caution">
    <text evidence="2">The sequence shown here is derived from an EMBL/GenBank/DDBJ whole genome shotgun (WGS) entry which is preliminary data.</text>
</comment>
<dbReference type="EMBL" id="PRLD01000005">
    <property type="protein sequence ID" value="RAW58042.1"/>
    <property type="molecule type" value="Genomic_DNA"/>
</dbReference>
<evidence type="ECO:0000313" key="2">
    <source>
        <dbReference type="EMBL" id="PDX87703.1"/>
    </source>
</evidence>